<feature type="compositionally biased region" description="Acidic residues" evidence="1">
    <location>
        <begin position="40"/>
        <end position="49"/>
    </location>
</feature>
<accession>A0A4Y2PAI2</accession>
<evidence type="ECO:0000313" key="2">
    <source>
        <dbReference type="EMBL" id="GBN47016.1"/>
    </source>
</evidence>
<sequence>YPYRDPFVVSEELSKKIPVVDDSDALYLDGEVTEYSNQETDSETDDVEDNPVHKQGRLG</sequence>
<evidence type="ECO:0000256" key="1">
    <source>
        <dbReference type="SAM" id="MobiDB-lite"/>
    </source>
</evidence>
<dbReference type="EMBL" id="BGPR01010603">
    <property type="protein sequence ID" value="GBN47016.1"/>
    <property type="molecule type" value="Genomic_DNA"/>
</dbReference>
<evidence type="ECO:0000313" key="3">
    <source>
        <dbReference type="Proteomes" id="UP000499080"/>
    </source>
</evidence>
<keyword evidence="3" id="KW-1185">Reference proteome</keyword>
<feature type="region of interest" description="Disordered" evidence="1">
    <location>
        <begin position="31"/>
        <end position="59"/>
    </location>
</feature>
<proteinExistence type="predicted"/>
<feature type="non-terminal residue" evidence="2">
    <location>
        <position position="1"/>
    </location>
</feature>
<name>A0A4Y2PAI2_ARAVE</name>
<comment type="caution">
    <text evidence="2">The sequence shown here is derived from an EMBL/GenBank/DDBJ whole genome shotgun (WGS) entry which is preliminary data.</text>
</comment>
<protein>
    <submittedName>
        <fullName evidence="2">Uncharacterized protein</fullName>
    </submittedName>
</protein>
<reference evidence="2 3" key="1">
    <citation type="journal article" date="2019" name="Sci. Rep.">
        <title>Orb-weaving spider Araneus ventricosus genome elucidates the spidroin gene catalogue.</title>
        <authorList>
            <person name="Kono N."/>
            <person name="Nakamura H."/>
            <person name="Ohtoshi R."/>
            <person name="Moran D.A.P."/>
            <person name="Shinohara A."/>
            <person name="Yoshida Y."/>
            <person name="Fujiwara M."/>
            <person name="Mori M."/>
            <person name="Tomita M."/>
            <person name="Arakawa K."/>
        </authorList>
    </citation>
    <scope>NUCLEOTIDE SEQUENCE [LARGE SCALE GENOMIC DNA]</scope>
</reference>
<organism evidence="2 3">
    <name type="scientific">Araneus ventricosus</name>
    <name type="common">Orbweaver spider</name>
    <name type="synonym">Epeira ventricosa</name>
    <dbReference type="NCBI Taxonomy" id="182803"/>
    <lineage>
        <taxon>Eukaryota</taxon>
        <taxon>Metazoa</taxon>
        <taxon>Ecdysozoa</taxon>
        <taxon>Arthropoda</taxon>
        <taxon>Chelicerata</taxon>
        <taxon>Arachnida</taxon>
        <taxon>Araneae</taxon>
        <taxon>Araneomorphae</taxon>
        <taxon>Entelegynae</taxon>
        <taxon>Araneoidea</taxon>
        <taxon>Araneidae</taxon>
        <taxon>Araneus</taxon>
    </lineage>
</organism>
<dbReference type="Proteomes" id="UP000499080">
    <property type="component" value="Unassembled WGS sequence"/>
</dbReference>
<dbReference type="AlphaFoldDB" id="A0A4Y2PAI2"/>
<gene>
    <name evidence="2" type="ORF">AVEN_171954_1</name>
</gene>